<reference evidence="2 3" key="1">
    <citation type="journal article" date="2014" name="J. Biotechnol.">
        <title>Complete genome sequence of the actinobacterium Amycolatopsis japonica MG417-CF17(T) (=DSM 44213T) producing (S,S)-N,N'-ethylenediaminedisuccinic acid.</title>
        <authorList>
            <person name="Stegmann E."/>
            <person name="Albersmeier A."/>
            <person name="Spohn M."/>
            <person name="Gert H."/>
            <person name="Weber T."/>
            <person name="Wohlleben W."/>
            <person name="Kalinowski J."/>
            <person name="Ruckert C."/>
        </authorList>
    </citation>
    <scope>NUCLEOTIDE SEQUENCE [LARGE SCALE GENOMIC DNA]</scope>
    <source>
        <strain evidence="3">MG417-CF17 (DSM 44213)</strain>
    </source>
</reference>
<dbReference type="RefSeq" id="WP_051972693.1">
    <property type="nucleotide sequence ID" value="NZ_CP008953.1"/>
</dbReference>
<dbReference type="KEGG" id="aja:AJAP_36660"/>
<dbReference type="HOGENOM" id="CLU_680854_0_0_11"/>
<evidence type="ECO:0000256" key="1">
    <source>
        <dbReference type="SAM" id="MobiDB-lite"/>
    </source>
</evidence>
<evidence type="ECO:0008006" key="4">
    <source>
        <dbReference type="Google" id="ProtNLM"/>
    </source>
</evidence>
<evidence type="ECO:0000313" key="3">
    <source>
        <dbReference type="Proteomes" id="UP000028492"/>
    </source>
</evidence>
<protein>
    <recommendedName>
        <fullName evidence="4">Cytosolic protein</fullName>
    </recommendedName>
</protein>
<keyword evidence="3" id="KW-1185">Reference proteome</keyword>
<dbReference type="InterPro" id="IPR025335">
    <property type="entry name" value="DUF4241"/>
</dbReference>
<dbReference type="AlphaFoldDB" id="A0A075V6R3"/>
<name>A0A075V6R3_9PSEU</name>
<dbReference type="EMBL" id="CP008953">
    <property type="protein sequence ID" value="AIG80131.1"/>
    <property type="molecule type" value="Genomic_DNA"/>
</dbReference>
<feature type="region of interest" description="Disordered" evidence="1">
    <location>
        <begin position="121"/>
        <end position="147"/>
    </location>
</feature>
<proteinExistence type="predicted"/>
<evidence type="ECO:0000313" key="2">
    <source>
        <dbReference type="EMBL" id="AIG80131.1"/>
    </source>
</evidence>
<dbReference type="eggNOG" id="COG1413">
    <property type="taxonomic scope" value="Bacteria"/>
</dbReference>
<organism evidence="2 3">
    <name type="scientific">Amycolatopsis japonica</name>
    <dbReference type="NCBI Taxonomy" id="208439"/>
    <lineage>
        <taxon>Bacteria</taxon>
        <taxon>Bacillati</taxon>
        <taxon>Actinomycetota</taxon>
        <taxon>Actinomycetes</taxon>
        <taxon>Pseudonocardiales</taxon>
        <taxon>Pseudonocardiaceae</taxon>
        <taxon>Amycolatopsis</taxon>
        <taxon>Amycolatopsis japonica group</taxon>
    </lineage>
</organism>
<sequence length="404" mass="44436">MSEGTLLDVVYCEGWDPATRALIGRFSPGIARERDASGEQYAVALVRPGSGVPLVLVEVAWKHHFARSAHFDERSRRRGLFEFRVLEDGSLFLVKVEQWTYHFDDQEEFDEQNAGRVELSFGPDGDGWMHKAPRGYGGGSSSGRVRKPLSELRMPKPTFGDWEPFTNSKELTLRTPDTPVTDPPLPVEERPWRPSVPLRPFGIYEMFTAGTRFSLSGGHGVVEIGLRDAGTLRMTSGRLVAADPAFLDSDAAHFTVTVPPGEYRVVVSVIRFVDEPSHERVVAAKLVVADVPVATWEAALWPGQNALFLGDGEFYGYGVDSGTGCFTDADALPEEMDDELLEKFEEVDPHIDVTPDGADGNIIAFTTGWGDGSYPTWIGRAADGTPVCFVTDMLILNRARILTA</sequence>
<feature type="region of interest" description="Disordered" evidence="1">
    <location>
        <begin position="172"/>
        <end position="191"/>
    </location>
</feature>
<dbReference type="Proteomes" id="UP000028492">
    <property type="component" value="Chromosome"/>
</dbReference>
<dbReference type="Pfam" id="PF14025">
    <property type="entry name" value="DUF4241"/>
    <property type="match status" value="1"/>
</dbReference>
<gene>
    <name evidence="2" type="ORF">AJAP_36660</name>
</gene>
<dbReference type="STRING" id="208439.AJAP_36660"/>
<accession>A0A075V6R3</accession>